<evidence type="ECO:0000256" key="3">
    <source>
        <dbReference type="ARBA" id="ARBA00011484"/>
    </source>
</evidence>
<feature type="region of interest" description="Disordered" evidence="8">
    <location>
        <begin position="155"/>
        <end position="187"/>
    </location>
</feature>
<dbReference type="PANTHER" id="PTHR43178:SF5">
    <property type="entry name" value="LIPOAMIDE ACYLTRANSFERASE COMPONENT OF BRANCHED-CHAIN ALPHA-KETO ACID DEHYDROGENASE COMPLEX, MITOCHONDRIAL"/>
    <property type="match status" value="1"/>
</dbReference>
<name>A0A501WDR6_9BACT</name>
<dbReference type="InterPro" id="IPR004167">
    <property type="entry name" value="PSBD"/>
</dbReference>
<dbReference type="Pfam" id="PF00364">
    <property type="entry name" value="Biotin_lipoyl"/>
    <property type="match status" value="1"/>
</dbReference>
<dbReference type="SUPFAM" id="SSF47005">
    <property type="entry name" value="Peripheral subunit-binding domain of 2-oxo acid dehydrogenase complex"/>
    <property type="match status" value="1"/>
</dbReference>
<dbReference type="OrthoDB" id="9805770at2"/>
<comment type="subunit">
    <text evidence="3">Forms a 24-polypeptide structural core with octahedral symmetry.</text>
</comment>
<dbReference type="Pfam" id="PF02817">
    <property type="entry name" value="E3_binding"/>
    <property type="match status" value="1"/>
</dbReference>
<evidence type="ECO:0000256" key="1">
    <source>
        <dbReference type="ARBA" id="ARBA00001938"/>
    </source>
</evidence>
<organism evidence="11 12">
    <name type="scientific">Pontibacter mangrovi</name>
    <dbReference type="NCBI Taxonomy" id="2589816"/>
    <lineage>
        <taxon>Bacteria</taxon>
        <taxon>Pseudomonadati</taxon>
        <taxon>Bacteroidota</taxon>
        <taxon>Cytophagia</taxon>
        <taxon>Cytophagales</taxon>
        <taxon>Hymenobacteraceae</taxon>
        <taxon>Pontibacter</taxon>
    </lineage>
</organism>
<dbReference type="Gene3D" id="4.10.320.10">
    <property type="entry name" value="E3-binding domain"/>
    <property type="match status" value="1"/>
</dbReference>
<feature type="region of interest" description="Disordered" evidence="8">
    <location>
        <begin position="82"/>
        <end position="103"/>
    </location>
</feature>
<comment type="similarity">
    <text evidence="2 7">Belongs to the 2-oxoacid dehydrogenase family.</text>
</comment>
<proteinExistence type="inferred from homology"/>
<keyword evidence="5 7" id="KW-0450">Lipoyl</keyword>
<keyword evidence="6 7" id="KW-0012">Acyltransferase</keyword>
<dbReference type="InterPro" id="IPR000089">
    <property type="entry name" value="Biotin_lipoyl"/>
</dbReference>
<reference evidence="11 12" key="1">
    <citation type="submission" date="2019-06" db="EMBL/GenBank/DDBJ databases">
        <title>A novel bacterium of genus Pontibacter, isolated from marine sediment.</title>
        <authorList>
            <person name="Huang H."/>
            <person name="Mo K."/>
            <person name="Hu Y."/>
        </authorList>
    </citation>
    <scope>NUCLEOTIDE SEQUENCE [LARGE SCALE GENOMIC DNA]</scope>
    <source>
        <strain evidence="11 12">HB172049</strain>
    </source>
</reference>
<evidence type="ECO:0000313" key="12">
    <source>
        <dbReference type="Proteomes" id="UP000316727"/>
    </source>
</evidence>
<dbReference type="InterPro" id="IPR003016">
    <property type="entry name" value="2-oxoA_DH_lipoyl-BS"/>
</dbReference>
<dbReference type="Gene3D" id="3.30.559.10">
    <property type="entry name" value="Chloramphenicol acetyltransferase-like domain"/>
    <property type="match status" value="1"/>
</dbReference>
<dbReference type="RefSeq" id="WP_140619048.1">
    <property type="nucleotide sequence ID" value="NZ_VFRQ01000001.1"/>
</dbReference>
<evidence type="ECO:0000256" key="7">
    <source>
        <dbReference type="RuleBase" id="RU003423"/>
    </source>
</evidence>
<dbReference type="PROSITE" id="PS00189">
    <property type="entry name" value="LIPOYL"/>
    <property type="match status" value="1"/>
</dbReference>
<feature type="compositionally biased region" description="Basic and acidic residues" evidence="8">
    <location>
        <begin position="155"/>
        <end position="167"/>
    </location>
</feature>
<dbReference type="Gene3D" id="2.40.50.100">
    <property type="match status" value="1"/>
</dbReference>
<evidence type="ECO:0000256" key="8">
    <source>
        <dbReference type="SAM" id="MobiDB-lite"/>
    </source>
</evidence>
<evidence type="ECO:0000256" key="6">
    <source>
        <dbReference type="ARBA" id="ARBA00023315"/>
    </source>
</evidence>
<dbReference type="EC" id="2.3.1.-" evidence="7"/>
<dbReference type="AlphaFoldDB" id="A0A501WDR6"/>
<dbReference type="PROSITE" id="PS51826">
    <property type="entry name" value="PSBD"/>
    <property type="match status" value="1"/>
</dbReference>
<dbReference type="PANTHER" id="PTHR43178">
    <property type="entry name" value="DIHYDROLIPOAMIDE ACETYLTRANSFERASE COMPONENT OF PYRUVATE DEHYDROGENASE COMPLEX"/>
    <property type="match status" value="1"/>
</dbReference>
<dbReference type="InterPro" id="IPR023213">
    <property type="entry name" value="CAT-like_dom_sf"/>
</dbReference>
<dbReference type="SUPFAM" id="SSF51230">
    <property type="entry name" value="Single hybrid motif"/>
    <property type="match status" value="1"/>
</dbReference>
<evidence type="ECO:0000256" key="4">
    <source>
        <dbReference type="ARBA" id="ARBA00022679"/>
    </source>
</evidence>
<dbReference type="CDD" id="cd06849">
    <property type="entry name" value="lipoyl_domain"/>
    <property type="match status" value="1"/>
</dbReference>
<evidence type="ECO:0000259" key="9">
    <source>
        <dbReference type="PROSITE" id="PS50968"/>
    </source>
</evidence>
<sequence length="408" mass="43793">MLEYKMPSLGADMESGFLREWRVKPGDKIRKGDIIAEVETQKGIVEIEVFDEGVIGELLVGADEQVPVGRSMATILTEAEAAGKTPEPAKAVTEKTMAPPHHIRSSPLARKIAAEKGIDIAAIQGTGPEGAVTRDDVEHALAAQAAPPAAALAKHKEVEPARPEEKPVTPAVEAPPTAPKEPAKATVTSAESIRMAVAAAMSKSNREVPHYYLETRIDMRPALTWLAEANKQRPVKERLLPAVLLVKAVAKALNDVPELNAWWEDGLQRKESINVGYVVALRTGGIMVPTIHEADTKSLDEIMLALNDLIPRARALRLRSSELADSTITVTSLGEGGVETVFGVIYPPQVALVGFGGITEQPWAENGMLTVRPILTATLAADHRASDGSTGSKFLNAIKTYLQHPDKL</sequence>
<feature type="domain" description="Lipoyl-binding" evidence="9">
    <location>
        <begin position="1"/>
        <end position="80"/>
    </location>
</feature>
<keyword evidence="4 7" id="KW-0808">Transferase</keyword>
<evidence type="ECO:0000256" key="5">
    <source>
        <dbReference type="ARBA" id="ARBA00022823"/>
    </source>
</evidence>
<dbReference type="SUPFAM" id="SSF52777">
    <property type="entry name" value="CoA-dependent acyltransferases"/>
    <property type="match status" value="1"/>
</dbReference>
<gene>
    <name evidence="11" type="ORF">FJM65_02460</name>
</gene>
<comment type="caution">
    <text evidence="11">The sequence shown here is derived from an EMBL/GenBank/DDBJ whole genome shotgun (WGS) entry which is preliminary data.</text>
</comment>
<dbReference type="InterPro" id="IPR001078">
    <property type="entry name" value="2-oxoacid_DH_actylTfrase"/>
</dbReference>
<dbReference type="GO" id="GO:0016407">
    <property type="term" value="F:acetyltransferase activity"/>
    <property type="evidence" value="ECO:0007669"/>
    <property type="project" value="TreeGrafter"/>
</dbReference>
<dbReference type="GO" id="GO:0005737">
    <property type="term" value="C:cytoplasm"/>
    <property type="evidence" value="ECO:0007669"/>
    <property type="project" value="TreeGrafter"/>
</dbReference>
<feature type="domain" description="Peripheral subunit-binding (PSBD)" evidence="10">
    <location>
        <begin position="104"/>
        <end position="141"/>
    </location>
</feature>
<dbReference type="EMBL" id="VFRQ01000001">
    <property type="protein sequence ID" value="TPE46224.1"/>
    <property type="molecule type" value="Genomic_DNA"/>
</dbReference>
<protein>
    <recommendedName>
        <fullName evidence="7">Dihydrolipoamide acetyltransferase component of pyruvate dehydrogenase complex</fullName>
        <ecNumber evidence="7">2.3.1.-</ecNumber>
    </recommendedName>
</protein>
<dbReference type="InterPro" id="IPR011053">
    <property type="entry name" value="Single_hybrid_motif"/>
</dbReference>
<dbReference type="InterPro" id="IPR050743">
    <property type="entry name" value="2-oxoacid_DH_E2_comp"/>
</dbReference>
<dbReference type="Proteomes" id="UP000316727">
    <property type="component" value="Unassembled WGS sequence"/>
</dbReference>
<evidence type="ECO:0000256" key="2">
    <source>
        <dbReference type="ARBA" id="ARBA00007317"/>
    </source>
</evidence>
<evidence type="ECO:0000259" key="10">
    <source>
        <dbReference type="PROSITE" id="PS51826"/>
    </source>
</evidence>
<dbReference type="PROSITE" id="PS50968">
    <property type="entry name" value="BIOTINYL_LIPOYL"/>
    <property type="match status" value="1"/>
</dbReference>
<comment type="cofactor">
    <cofactor evidence="1 7">
        <name>(R)-lipoate</name>
        <dbReference type="ChEBI" id="CHEBI:83088"/>
    </cofactor>
</comment>
<evidence type="ECO:0000313" key="11">
    <source>
        <dbReference type="EMBL" id="TPE46224.1"/>
    </source>
</evidence>
<keyword evidence="12" id="KW-1185">Reference proteome</keyword>
<dbReference type="InterPro" id="IPR036625">
    <property type="entry name" value="E3-bd_dom_sf"/>
</dbReference>
<dbReference type="Pfam" id="PF00198">
    <property type="entry name" value="2-oxoacid_dh"/>
    <property type="match status" value="1"/>
</dbReference>
<dbReference type="GO" id="GO:0031405">
    <property type="term" value="F:lipoic acid binding"/>
    <property type="evidence" value="ECO:0007669"/>
    <property type="project" value="TreeGrafter"/>
</dbReference>
<accession>A0A501WDR6</accession>